<reference evidence="1" key="1">
    <citation type="submission" date="2018-05" db="EMBL/GenBank/DDBJ databases">
        <authorList>
            <person name="Lanie J.A."/>
            <person name="Ng W.-L."/>
            <person name="Kazmierczak K.M."/>
            <person name="Andrzejewski T.M."/>
            <person name="Davidsen T.M."/>
            <person name="Wayne K.J."/>
            <person name="Tettelin H."/>
            <person name="Glass J.I."/>
            <person name="Rusch D."/>
            <person name="Podicherti R."/>
            <person name="Tsui H.-C.T."/>
            <person name="Winkler M.E."/>
        </authorList>
    </citation>
    <scope>NUCLEOTIDE SEQUENCE</scope>
</reference>
<proteinExistence type="predicted"/>
<dbReference type="EMBL" id="UINC01176230">
    <property type="protein sequence ID" value="SVD83263.1"/>
    <property type="molecule type" value="Genomic_DNA"/>
</dbReference>
<feature type="non-terminal residue" evidence="1">
    <location>
        <position position="31"/>
    </location>
</feature>
<evidence type="ECO:0000313" key="1">
    <source>
        <dbReference type="EMBL" id="SVD83263.1"/>
    </source>
</evidence>
<gene>
    <name evidence="1" type="ORF">METZ01_LOCUS436117</name>
</gene>
<organism evidence="1">
    <name type="scientific">marine metagenome</name>
    <dbReference type="NCBI Taxonomy" id="408172"/>
    <lineage>
        <taxon>unclassified sequences</taxon>
        <taxon>metagenomes</taxon>
        <taxon>ecological metagenomes</taxon>
    </lineage>
</organism>
<name>A0A382YJ32_9ZZZZ</name>
<accession>A0A382YJ32</accession>
<dbReference type="AlphaFoldDB" id="A0A382YJ32"/>
<protein>
    <submittedName>
        <fullName evidence="1">Uncharacterized protein</fullName>
    </submittedName>
</protein>
<sequence>MSVEFHISNQYLRSNRKKGFVSFISGVSMVG</sequence>